<organism evidence="2 3">
    <name type="scientific">Angiostrongylus cantonensis</name>
    <name type="common">Rat lungworm</name>
    <dbReference type="NCBI Taxonomy" id="6313"/>
    <lineage>
        <taxon>Eukaryota</taxon>
        <taxon>Metazoa</taxon>
        <taxon>Ecdysozoa</taxon>
        <taxon>Nematoda</taxon>
        <taxon>Chromadorea</taxon>
        <taxon>Rhabditida</taxon>
        <taxon>Rhabditina</taxon>
        <taxon>Rhabditomorpha</taxon>
        <taxon>Strongyloidea</taxon>
        <taxon>Metastrongylidae</taxon>
        <taxon>Angiostrongylus</taxon>
    </lineage>
</organism>
<dbReference type="GO" id="GO:0019005">
    <property type="term" value="C:SCF ubiquitin ligase complex"/>
    <property type="evidence" value="ECO:0007669"/>
    <property type="project" value="TreeGrafter"/>
</dbReference>
<reference evidence="3" key="2">
    <citation type="submission" date="2017-02" db="UniProtKB">
        <authorList>
            <consortium name="WormBaseParasite"/>
        </authorList>
    </citation>
    <scope>IDENTIFICATION</scope>
</reference>
<dbReference type="Gene3D" id="2.60.120.920">
    <property type="match status" value="1"/>
</dbReference>
<protein>
    <submittedName>
        <fullName evidence="3">B30.2/SPRY domain-containing protein</fullName>
    </submittedName>
</protein>
<dbReference type="Proteomes" id="UP000035642">
    <property type="component" value="Unassembled WGS sequence"/>
</dbReference>
<dbReference type="InterPro" id="IPR043136">
    <property type="entry name" value="B30.2/SPRY_sf"/>
</dbReference>
<dbReference type="PROSITE" id="PS50188">
    <property type="entry name" value="B302_SPRY"/>
    <property type="match status" value="1"/>
</dbReference>
<keyword evidence="2" id="KW-1185">Reference proteome</keyword>
<feature type="domain" description="B30.2/SPRY" evidence="1">
    <location>
        <begin position="1"/>
        <end position="136"/>
    </location>
</feature>
<proteinExistence type="predicted"/>
<dbReference type="InterPro" id="IPR001870">
    <property type="entry name" value="B30.2/SPRY"/>
</dbReference>
<dbReference type="WBParaSite" id="ACAC_0000603401-mRNA-1">
    <property type="protein sequence ID" value="ACAC_0000603401-mRNA-1"/>
    <property type="gene ID" value="ACAC_0000603401"/>
</dbReference>
<evidence type="ECO:0000313" key="2">
    <source>
        <dbReference type="Proteomes" id="UP000035642"/>
    </source>
</evidence>
<dbReference type="STRING" id="6313.A0A0K0D7I9"/>
<dbReference type="GO" id="GO:0043161">
    <property type="term" value="P:proteasome-mediated ubiquitin-dependent protein catabolic process"/>
    <property type="evidence" value="ECO:0007669"/>
    <property type="project" value="TreeGrafter"/>
</dbReference>
<dbReference type="AlphaFoldDB" id="A0A0K0D7I9"/>
<dbReference type="InterPro" id="IPR013320">
    <property type="entry name" value="ConA-like_dom_sf"/>
</dbReference>
<dbReference type="SUPFAM" id="SSF49899">
    <property type="entry name" value="Concanavalin A-like lectins/glucanases"/>
    <property type="match status" value="1"/>
</dbReference>
<dbReference type="InterPro" id="IPR050672">
    <property type="entry name" value="FBXO45-Fsn/SPSB_families"/>
</dbReference>
<dbReference type="PANTHER" id="PTHR12245:SF7">
    <property type="entry name" value="F-BOX_SPRY DOMAIN-CONTAINING PROTEIN 1"/>
    <property type="match status" value="1"/>
</dbReference>
<evidence type="ECO:0000259" key="1">
    <source>
        <dbReference type="PROSITE" id="PS50188"/>
    </source>
</evidence>
<reference evidence="2" key="1">
    <citation type="submission" date="2012-09" db="EMBL/GenBank/DDBJ databases">
        <authorList>
            <person name="Martin A.A."/>
        </authorList>
    </citation>
    <scope>NUCLEOTIDE SEQUENCE</scope>
</reference>
<dbReference type="PANTHER" id="PTHR12245">
    <property type="entry name" value="SPRY DOMAIN CONTAINING SOCS BOX PROTEIN"/>
    <property type="match status" value="1"/>
</dbReference>
<name>A0A0K0D7I9_ANGCA</name>
<dbReference type="InterPro" id="IPR003877">
    <property type="entry name" value="SPRY_dom"/>
</dbReference>
<dbReference type="GO" id="GO:0060386">
    <property type="term" value="P:synapse assembly involved in innervation"/>
    <property type="evidence" value="ECO:0007669"/>
    <property type="project" value="TreeGrafter"/>
</dbReference>
<dbReference type="GO" id="GO:0045202">
    <property type="term" value="C:synapse"/>
    <property type="evidence" value="ECO:0007669"/>
    <property type="project" value="TreeGrafter"/>
</dbReference>
<accession>A0A0K0D7I9</accession>
<dbReference type="Pfam" id="PF00622">
    <property type="entry name" value="SPRY"/>
    <property type="match status" value="1"/>
</dbReference>
<sequence>MSSGVHAFDIVWNGPLGMLAVVGVGTRNAYLRCLANEYCSRAGEQYWGWNLANNRLLHGKRRLRAYPRGKNFSAYKQGEKIRLVLDCDRHVVSFENASGTRLGTAFANLPSVVLYPTIWAGQRLADVSIVYIGHPH</sequence>
<evidence type="ECO:0000313" key="3">
    <source>
        <dbReference type="WBParaSite" id="ACAC_0000603401-mRNA-1"/>
    </source>
</evidence>